<organism evidence="1 2">
    <name type="scientific">Portunus trituberculatus</name>
    <name type="common">Swimming crab</name>
    <name type="synonym">Neptunus trituberculatus</name>
    <dbReference type="NCBI Taxonomy" id="210409"/>
    <lineage>
        <taxon>Eukaryota</taxon>
        <taxon>Metazoa</taxon>
        <taxon>Ecdysozoa</taxon>
        <taxon>Arthropoda</taxon>
        <taxon>Crustacea</taxon>
        <taxon>Multicrustacea</taxon>
        <taxon>Malacostraca</taxon>
        <taxon>Eumalacostraca</taxon>
        <taxon>Eucarida</taxon>
        <taxon>Decapoda</taxon>
        <taxon>Pleocyemata</taxon>
        <taxon>Brachyura</taxon>
        <taxon>Eubrachyura</taxon>
        <taxon>Portunoidea</taxon>
        <taxon>Portunidae</taxon>
        <taxon>Portuninae</taxon>
        <taxon>Portunus</taxon>
    </lineage>
</organism>
<dbReference type="EMBL" id="VSRR010001495">
    <property type="protein sequence ID" value="MPC25686.1"/>
    <property type="molecule type" value="Genomic_DNA"/>
</dbReference>
<proteinExistence type="predicted"/>
<dbReference type="Proteomes" id="UP000324222">
    <property type="component" value="Unassembled WGS sequence"/>
</dbReference>
<gene>
    <name evidence="1" type="ORF">E2C01_018809</name>
</gene>
<accession>A0A5B7DXH7</accession>
<sequence>MISESSGVSIFGICICSISLRVSGSLRRGRIIMSTRGRTVISTIGFITGLTKEESGLITRPSILYLSCPIPPSSSPSPYTTATQVNRTSTVDLMTAEIEGRPVTRPSDC</sequence>
<evidence type="ECO:0000313" key="2">
    <source>
        <dbReference type="Proteomes" id="UP000324222"/>
    </source>
</evidence>
<dbReference type="AlphaFoldDB" id="A0A5B7DXH7"/>
<name>A0A5B7DXH7_PORTR</name>
<comment type="caution">
    <text evidence="1">The sequence shown here is derived from an EMBL/GenBank/DDBJ whole genome shotgun (WGS) entry which is preliminary data.</text>
</comment>
<keyword evidence="2" id="KW-1185">Reference proteome</keyword>
<reference evidence="1 2" key="1">
    <citation type="submission" date="2019-05" db="EMBL/GenBank/DDBJ databases">
        <title>Another draft genome of Portunus trituberculatus and its Hox gene families provides insights of decapod evolution.</title>
        <authorList>
            <person name="Jeong J.-H."/>
            <person name="Song I."/>
            <person name="Kim S."/>
            <person name="Choi T."/>
            <person name="Kim D."/>
            <person name="Ryu S."/>
            <person name="Kim W."/>
        </authorList>
    </citation>
    <scope>NUCLEOTIDE SEQUENCE [LARGE SCALE GENOMIC DNA]</scope>
    <source>
        <tissue evidence="1">Muscle</tissue>
    </source>
</reference>
<evidence type="ECO:0000313" key="1">
    <source>
        <dbReference type="EMBL" id="MPC25686.1"/>
    </source>
</evidence>
<protein>
    <submittedName>
        <fullName evidence="1">Uncharacterized protein</fullName>
    </submittedName>
</protein>